<dbReference type="Pfam" id="PF05485">
    <property type="entry name" value="THAP"/>
    <property type="match status" value="1"/>
</dbReference>
<evidence type="ECO:0000313" key="8">
    <source>
        <dbReference type="EMBL" id="CAH0692893.1"/>
    </source>
</evidence>
<dbReference type="SMART" id="SM00980">
    <property type="entry name" value="THAP"/>
    <property type="match status" value="1"/>
</dbReference>
<name>A0ABN8EBK4_CHISP</name>
<dbReference type="InterPro" id="IPR048365">
    <property type="entry name" value="TNP-like_RNaseH_N"/>
</dbReference>
<evidence type="ECO:0000256" key="2">
    <source>
        <dbReference type="ARBA" id="ARBA00022771"/>
    </source>
</evidence>
<keyword evidence="3" id="KW-0862">Zinc</keyword>
<organism evidence="8 9">
    <name type="scientific">Chilo suppressalis</name>
    <name type="common">Asiatic rice borer moth</name>
    <dbReference type="NCBI Taxonomy" id="168631"/>
    <lineage>
        <taxon>Eukaryota</taxon>
        <taxon>Metazoa</taxon>
        <taxon>Ecdysozoa</taxon>
        <taxon>Arthropoda</taxon>
        <taxon>Hexapoda</taxon>
        <taxon>Insecta</taxon>
        <taxon>Pterygota</taxon>
        <taxon>Neoptera</taxon>
        <taxon>Endopterygota</taxon>
        <taxon>Lepidoptera</taxon>
        <taxon>Glossata</taxon>
        <taxon>Ditrysia</taxon>
        <taxon>Pyraloidea</taxon>
        <taxon>Crambidae</taxon>
        <taxon>Crambinae</taxon>
        <taxon>Chilo</taxon>
    </lineage>
</organism>
<accession>A0ABN8EBK4</accession>
<reference evidence="8" key="1">
    <citation type="submission" date="2021-12" db="EMBL/GenBank/DDBJ databases">
        <authorList>
            <person name="King R."/>
        </authorList>
    </citation>
    <scope>NUCLEOTIDE SEQUENCE</scope>
</reference>
<evidence type="ECO:0000259" key="7">
    <source>
        <dbReference type="PROSITE" id="PS50950"/>
    </source>
</evidence>
<dbReference type="SUPFAM" id="SSF57716">
    <property type="entry name" value="Glucocorticoid receptor-like (DNA-binding domain)"/>
    <property type="match status" value="1"/>
</dbReference>
<dbReference type="PROSITE" id="PS50950">
    <property type="entry name" value="ZF_THAP"/>
    <property type="match status" value="1"/>
</dbReference>
<keyword evidence="2 5" id="KW-0863">Zinc-finger</keyword>
<feature type="coiled-coil region" evidence="6">
    <location>
        <begin position="264"/>
        <end position="291"/>
    </location>
</feature>
<proteinExistence type="predicted"/>
<keyword evidence="4 5" id="KW-0238">DNA-binding</keyword>
<keyword evidence="6" id="KW-0175">Coiled coil</keyword>
<gene>
    <name evidence="8" type="ORF">CHILSU_LOCUS10385</name>
</gene>
<evidence type="ECO:0000256" key="1">
    <source>
        <dbReference type="ARBA" id="ARBA00022723"/>
    </source>
</evidence>
<dbReference type="Pfam" id="PF21788">
    <property type="entry name" value="TNP-like_GBD"/>
    <property type="match status" value="1"/>
</dbReference>
<dbReference type="InterPro" id="IPR006612">
    <property type="entry name" value="THAP_Znf"/>
</dbReference>
<dbReference type="EMBL" id="OU963900">
    <property type="protein sequence ID" value="CAH0692893.1"/>
    <property type="molecule type" value="Genomic_DNA"/>
</dbReference>
<protein>
    <recommendedName>
        <fullName evidence="7">THAP-type domain-containing protein</fullName>
    </recommendedName>
</protein>
<dbReference type="InterPro" id="IPR048366">
    <property type="entry name" value="TNP-like_GBD"/>
</dbReference>
<evidence type="ECO:0000313" key="9">
    <source>
        <dbReference type="Proteomes" id="UP001153292"/>
    </source>
</evidence>
<dbReference type="Pfam" id="PF21787">
    <property type="entry name" value="TNP-like_RNaseH_N"/>
    <property type="match status" value="1"/>
</dbReference>
<evidence type="ECO:0000256" key="6">
    <source>
        <dbReference type="SAM" id="Coils"/>
    </source>
</evidence>
<keyword evidence="9" id="KW-1185">Reference proteome</keyword>
<feature type="domain" description="THAP-type" evidence="7">
    <location>
        <begin position="1"/>
        <end position="80"/>
    </location>
</feature>
<evidence type="ECO:0000256" key="5">
    <source>
        <dbReference type="PROSITE-ProRule" id="PRU00309"/>
    </source>
</evidence>
<keyword evidence="1" id="KW-0479">Metal-binding</keyword>
<evidence type="ECO:0000256" key="4">
    <source>
        <dbReference type="ARBA" id="ARBA00023125"/>
    </source>
</evidence>
<dbReference type="Proteomes" id="UP001153292">
    <property type="component" value="Chromosome 7"/>
</dbReference>
<sequence length="687" mass="78143">MPPRCFLGCSSDPGVHLHVFPHPERFPDQFKKWVEIVCGQLNTPEDYAFFRKKRLCDRHFTAKDRNRNNRLNALAVPSLFIKVVSTNCSATMSETQTNTLVDEPLLQTISLAESRDEHGDNTMVNETPVNEGMDIDTPLLQTMSLLGSLRGDPTDNLTPTNKAPETRSVIDVMTLPLQTTHFVSLCDEPVPQLVSTAQGSDSQTVAEITEDILPVQRTFDKSLRGLNTSIFMEHNYSKISHTKKNNVACLDVFNRKPVLILSKYKNETRIIKNLQRQIKMLRMRCTSFKNQLASAKKMTANSAFQKVTKNMTSAAKLFTEMQFSQSHKKPSGRRFSLEEKILSLSLFKQSPKCYSFLTHCFTLPSKKTLKGLLAQVKLGPGINEKVFEKLKKAVTGLSIEDRLCTIIFDEMSLNPQIHYDIANDKLKGFVSTETSNQNLIADHVLVFMIKGIKVNFKQPVAYYFTNSLNRHQLKNIIYQVVKKVQATGLIILCSVCDQSSVNVGAISDLVQETKQRILRQGNEWRHDFYEINNCKIIPLYDVPHLLKGVRNNLISKDLIYNDVDDADKEKNIKWQYFQQIYEADKTFGELRLLNKITEEHINPQKIKKMRVKTAAQIFSHSVAVVTEHLTARGIVNDQCRHLIPFVLLLDKLFDSLNSNTFYIPNGKIYKSCVRKSSLTSSPALDQS</sequence>
<evidence type="ECO:0000256" key="3">
    <source>
        <dbReference type="ARBA" id="ARBA00022833"/>
    </source>
</evidence>